<protein>
    <recommendedName>
        <fullName evidence="4">Outer membrane protein with beta-barrel domain</fullName>
    </recommendedName>
</protein>
<keyword evidence="3" id="KW-1185">Reference proteome</keyword>
<evidence type="ECO:0000256" key="1">
    <source>
        <dbReference type="SAM" id="Coils"/>
    </source>
</evidence>
<accession>A0ABP9G9R7</accession>
<organism evidence="2 3">
    <name type="scientific">Mucilaginibacter defluvii</name>
    <dbReference type="NCBI Taxonomy" id="1196019"/>
    <lineage>
        <taxon>Bacteria</taxon>
        <taxon>Pseudomonadati</taxon>
        <taxon>Bacteroidota</taxon>
        <taxon>Sphingobacteriia</taxon>
        <taxon>Sphingobacteriales</taxon>
        <taxon>Sphingobacteriaceae</taxon>
        <taxon>Mucilaginibacter</taxon>
    </lineage>
</organism>
<proteinExistence type="predicted"/>
<reference evidence="3" key="1">
    <citation type="journal article" date="2019" name="Int. J. Syst. Evol. Microbiol.">
        <title>The Global Catalogue of Microorganisms (GCM) 10K type strain sequencing project: providing services to taxonomists for standard genome sequencing and annotation.</title>
        <authorList>
            <consortium name="The Broad Institute Genomics Platform"/>
            <consortium name="The Broad Institute Genome Sequencing Center for Infectious Disease"/>
            <person name="Wu L."/>
            <person name="Ma J."/>
        </authorList>
    </citation>
    <scope>NUCLEOTIDE SEQUENCE [LARGE SCALE GENOMIC DNA]</scope>
    <source>
        <strain evidence="3">JCM 18283</strain>
    </source>
</reference>
<keyword evidence="1" id="KW-0175">Coiled coil</keyword>
<dbReference type="EMBL" id="BAABJI010000004">
    <property type="protein sequence ID" value="GAA4930314.1"/>
    <property type="molecule type" value="Genomic_DNA"/>
</dbReference>
<feature type="coiled-coil region" evidence="1">
    <location>
        <begin position="122"/>
        <end position="203"/>
    </location>
</feature>
<evidence type="ECO:0008006" key="4">
    <source>
        <dbReference type="Google" id="ProtNLM"/>
    </source>
</evidence>
<comment type="caution">
    <text evidence="2">The sequence shown here is derived from an EMBL/GenBank/DDBJ whole genome shotgun (WGS) entry which is preliminary data.</text>
</comment>
<evidence type="ECO:0000313" key="2">
    <source>
        <dbReference type="EMBL" id="GAA4930314.1"/>
    </source>
</evidence>
<sequence>MLAQCLQAQDPADTALSTKDIDGFVHSVQSRLAGLDKSTGKGLAKWLKGIRKQEQKLQKEVSKKDTTAAKQLFNNSTATYDKWEQQLKGNDTTQQLKEYIPALDTLRTTLRYLEGKADPKQLAEARQLLQQYESKLQISNTIKQQLNERKQQLTGKLKELGMVKQLEGYNKQVYYYNQQLNEYKALLKDRKKLEAKAMAMLRNSKLYKNFIKKNSVLAKLFGVPENYGTPASLAGLQTRASVTQQLQQRLGSMPNTGSGNGNQGLGNMMNPQQYLNQQMQAAQAQLNTLKDKASKLGISNSADAADMPDFKPNPEKTKSFWKRLEYGVNLQSQKSNRWLPSITDIGLNIGYKISGASVVGIGVAYRLGWGQPLSHIKLTHEGIGFRTYLDMKLKGSIWMSGGYELNYNQRMSDLQATLKNLDAWQKSGLIGITKKTKIKGKKELKTSFFYDLLHNSQTLPGPAFRFRVGWGL</sequence>
<dbReference type="RefSeq" id="WP_345334100.1">
    <property type="nucleotide sequence ID" value="NZ_BAABJI010000004.1"/>
</dbReference>
<dbReference type="Proteomes" id="UP001501436">
    <property type="component" value="Unassembled WGS sequence"/>
</dbReference>
<evidence type="ECO:0000313" key="3">
    <source>
        <dbReference type="Proteomes" id="UP001501436"/>
    </source>
</evidence>
<name>A0ABP9G9R7_9SPHI</name>
<gene>
    <name evidence="2" type="ORF">GCM10023313_38940</name>
</gene>